<evidence type="ECO:0000313" key="4">
    <source>
        <dbReference type="Proteomes" id="UP000253065"/>
    </source>
</evidence>
<protein>
    <submittedName>
        <fullName evidence="2">Uncharacterized protein</fullName>
    </submittedName>
</protein>
<evidence type="ECO:0000313" key="2">
    <source>
        <dbReference type="EMBL" id="RCW37892.1"/>
    </source>
</evidence>
<comment type="caution">
    <text evidence="2">The sequence shown here is derived from an EMBL/GenBank/DDBJ whole genome shotgun (WGS) entry which is preliminary data.</text>
</comment>
<dbReference type="EMBL" id="QNSA01000001">
    <property type="protein sequence ID" value="RBP77046.1"/>
    <property type="molecule type" value="Genomic_DNA"/>
</dbReference>
<accession>A0A368V9U8</accession>
<dbReference type="Proteomes" id="UP000252795">
    <property type="component" value="Unassembled WGS sequence"/>
</dbReference>
<keyword evidence="4" id="KW-1185">Reference proteome</keyword>
<proteinExistence type="predicted"/>
<sequence length="85" mass="9789">MVKLLRTRIERLENASAPKSEQREIMAELRRKLAEPDLSDHKRALIEAIIHQQGIIQFHQRHAANDIGIGADFSELYPEDTTNEN</sequence>
<evidence type="ECO:0000313" key="1">
    <source>
        <dbReference type="EMBL" id="RBP77046.1"/>
    </source>
</evidence>
<dbReference type="RefSeq" id="WP_113878940.1">
    <property type="nucleotide sequence ID" value="NZ_QNSA01000001.1"/>
</dbReference>
<name>A0A368V9U8_MARNT</name>
<gene>
    <name evidence="2" type="ORF">DET51_101230</name>
    <name evidence="1" type="ORF">DET64_101231</name>
</gene>
<evidence type="ECO:0000313" key="3">
    <source>
        <dbReference type="Proteomes" id="UP000252795"/>
    </source>
</evidence>
<organism evidence="2 3">
    <name type="scientific">Marinobacter nauticus</name>
    <name type="common">Marinobacter hydrocarbonoclasticus</name>
    <name type="synonym">Marinobacter aquaeolei</name>
    <dbReference type="NCBI Taxonomy" id="2743"/>
    <lineage>
        <taxon>Bacteria</taxon>
        <taxon>Pseudomonadati</taxon>
        <taxon>Pseudomonadota</taxon>
        <taxon>Gammaproteobacteria</taxon>
        <taxon>Pseudomonadales</taxon>
        <taxon>Marinobacteraceae</taxon>
        <taxon>Marinobacter</taxon>
    </lineage>
</organism>
<dbReference type="AlphaFoldDB" id="A0A368V9U8"/>
<dbReference type="Proteomes" id="UP000253065">
    <property type="component" value="Unassembled WGS sequence"/>
</dbReference>
<dbReference type="EMBL" id="QPJB01000001">
    <property type="protein sequence ID" value="RCW37892.1"/>
    <property type="molecule type" value="Genomic_DNA"/>
</dbReference>
<reference evidence="2 3" key="1">
    <citation type="submission" date="2018-07" db="EMBL/GenBank/DDBJ databases">
        <title>Freshwater and sediment microbial communities from various areas in North America, analyzing microbe dynamics in response to fracking.</title>
        <authorList>
            <person name="Lamendella R."/>
        </authorList>
    </citation>
    <scope>NUCLEOTIDE SEQUENCE [LARGE SCALE GENOMIC DNA]</scope>
    <source>
        <strain evidence="2 3">114E</strain>
        <strain evidence="1 4">114E_o</strain>
    </source>
</reference>